<reference evidence="7" key="1">
    <citation type="submission" date="2019-12" db="EMBL/GenBank/DDBJ databases">
        <title>An insight into the sialome of adult female Ixodes ricinus ticks feeding for 6 days.</title>
        <authorList>
            <person name="Perner J."/>
            <person name="Ribeiro J.M.C."/>
        </authorList>
    </citation>
    <scope>NUCLEOTIDE SEQUENCE</scope>
    <source>
        <strain evidence="7">Semi-engorged</strain>
        <tissue evidence="7">Salivary glands</tissue>
    </source>
</reference>
<feature type="signal peptide" evidence="4">
    <location>
        <begin position="1"/>
        <end position="36"/>
    </location>
</feature>
<evidence type="ECO:0000313" key="7">
    <source>
        <dbReference type="EMBL" id="MXU97164.1"/>
    </source>
</evidence>
<dbReference type="InterPro" id="IPR015510">
    <property type="entry name" value="PGRP"/>
</dbReference>
<feature type="chain" id="PRO_5025394845" evidence="4">
    <location>
        <begin position="37"/>
        <end position="251"/>
    </location>
</feature>
<dbReference type="PANTHER" id="PTHR11022">
    <property type="entry name" value="PEPTIDOGLYCAN RECOGNITION PROTEIN"/>
    <property type="match status" value="1"/>
</dbReference>
<feature type="domain" description="Peptidoglycan recognition protein family" evidence="6">
    <location>
        <begin position="81"/>
        <end position="223"/>
    </location>
</feature>
<protein>
    <submittedName>
        <fullName evidence="7">Putative peptidoglycan recognition protein</fullName>
    </submittedName>
</protein>
<comment type="similarity">
    <text evidence="1">Belongs to the N-acetylmuramoyl-L-alanine amidase 2 family.</text>
</comment>
<dbReference type="GO" id="GO:0008270">
    <property type="term" value="F:zinc ion binding"/>
    <property type="evidence" value="ECO:0007669"/>
    <property type="project" value="InterPro"/>
</dbReference>
<keyword evidence="4" id="KW-0732">Signal</keyword>
<evidence type="ECO:0000256" key="4">
    <source>
        <dbReference type="SAM" id="SignalP"/>
    </source>
</evidence>
<dbReference type="InterPro" id="IPR036505">
    <property type="entry name" value="Amidase/PGRP_sf"/>
</dbReference>
<dbReference type="SMART" id="SM00644">
    <property type="entry name" value="Ami_2"/>
    <property type="match status" value="1"/>
</dbReference>
<dbReference type="Gene3D" id="3.40.80.10">
    <property type="entry name" value="Peptidoglycan recognition protein-like"/>
    <property type="match status" value="1"/>
</dbReference>
<dbReference type="InterPro" id="IPR006619">
    <property type="entry name" value="PGRP_domain_met/bac"/>
</dbReference>
<proteinExistence type="inferred from homology"/>
<evidence type="ECO:0000256" key="3">
    <source>
        <dbReference type="ARBA" id="ARBA00022859"/>
    </source>
</evidence>
<name>A0A6B0V5T3_IXORI</name>
<dbReference type="GO" id="GO:0045087">
    <property type="term" value="P:innate immune response"/>
    <property type="evidence" value="ECO:0007669"/>
    <property type="project" value="UniProtKB-KW"/>
</dbReference>
<evidence type="ECO:0000256" key="2">
    <source>
        <dbReference type="ARBA" id="ARBA00022588"/>
    </source>
</evidence>
<dbReference type="GO" id="GO:0008745">
    <property type="term" value="F:N-acetylmuramoyl-L-alanine amidase activity"/>
    <property type="evidence" value="ECO:0007669"/>
    <property type="project" value="InterPro"/>
</dbReference>
<dbReference type="PANTHER" id="PTHR11022:SF41">
    <property type="entry name" value="PEPTIDOGLYCAN-RECOGNITION PROTEIN LC-RELATED"/>
    <property type="match status" value="1"/>
</dbReference>
<organism evidence="7">
    <name type="scientific">Ixodes ricinus</name>
    <name type="common">Common tick</name>
    <name type="synonym">Acarus ricinus</name>
    <dbReference type="NCBI Taxonomy" id="34613"/>
    <lineage>
        <taxon>Eukaryota</taxon>
        <taxon>Metazoa</taxon>
        <taxon>Ecdysozoa</taxon>
        <taxon>Arthropoda</taxon>
        <taxon>Chelicerata</taxon>
        <taxon>Arachnida</taxon>
        <taxon>Acari</taxon>
        <taxon>Parasitiformes</taxon>
        <taxon>Ixodida</taxon>
        <taxon>Ixodoidea</taxon>
        <taxon>Ixodidae</taxon>
        <taxon>Ixodinae</taxon>
        <taxon>Ixodes</taxon>
    </lineage>
</organism>
<evidence type="ECO:0000259" key="5">
    <source>
        <dbReference type="SMART" id="SM00644"/>
    </source>
</evidence>
<dbReference type="GO" id="GO:0009253">
    <property type="term" value="P:peptidoglycan catabolic process"/>
    <property type="evidence" value="ECO:0007669"/>
    <property type="project" value="InterPro"/>
</dbReference>
<feature type="domain" description="N-acetylmuramoyl-L-alanine amidase" evidence="5">
    <location>
        <begin position="92"/>
        <end position="229"/>
    </location>
</feature>
<keyword evidence="2" id="KW-0399">Innate immunity</keyword>
<sequence length="251" mass="27952">MISAARTGRNSQKDMDLRAAMLSFVLLVLETTAGEGASAAMAAIPQRSRSEGALPLLDEKQTRDSTHRADFEILKLNCPDIELVSRVQWGAEPPKAVEYLSVAVELVIYHHTERTQCFSIENCSRIVHFWQGYHQVYKGWYDIGYSFLIGGDGSVYEGRGFGAVGAHTLVYNDKSVSFAFIGNFTYHGPNKNMLKAAENLIKCGIKLGKIRANYTLHGQRDANRRDCPGEAFYKIITNSTRYGGKLTPYVD</sequence>
<dbReference type="FunFam" id="3.40.80.10:FF:000001">
    <property type="entry name" value="Peptidoglycan recognition protein 1"/>
    <property type="match status" value="1"/>
</dbReference>
<keyword evidence="3" id="KW-0391">Immunity</keyword>
<dbReference type="SUPFAM" id="SSF55846">
    <property type="entry name" value="N-acetylmuramoyl-L-alanine amidase-like"/>
    <property type="match status" value="1"/>
</dbReference>
<dbReference type="CDD" id="cd06583">
    <property type="entry name" value="PGRP"/>
    <property type="match status" value="1"/>
</dbReference>
<evidence type="ECO:0000256" key="1">
    <source>
        <dbReference type="ARBA" id="ARBA00007553"/>
    </source>
</evidence>
<dbReference type="EMBL" id="GIFC01015081">
    <property type="protein sequence ID" value="MXU97164.1"/>
    <property type="molecule type" value="Transcribed_RNA"/>
</dbReference>
<evidence type="ECO:0000259" key="6">
    <source>
        <dbReference type="SMART" id="SM00701"/>
    </source>
</evidence>
<dbReference type="AlphaFoldDB" id="A0A6B0V5T3"/>
<accession>A0A6B0V5T3</accession>
<dbReference type="SMART" id="SM00701">
    <property type="entry name" value="PGRP"/>
    <property type="match status" value="1"/>
</dbReference>
<dbReference type="InterPro" id="IPR002502">
    <property type="entry name" value="Amidase_domain"/>
</dbReference>
<dbReference type="Pfam" id="PF01510">
    <property type="entry name" value="Amidase_2"/>
    <property type="match status" value="1"/>
</dbReference>